<evidence type="ECO:0000313" key="2">
    <source>
        <dbReference type="Proteomes" id="UP001530315"/>
    </source>
</evidence>
<gene>
    <name evidence="1" type="ORF">ACHAW5_007596</name>
</gene>
<proteinExistence type="predicted"/>
<keyword evidence="2" id="KW-1185">Reference proteome</keyword>
<protein>
    <submittedName>
        <fullName evidence="1">Uncharacterized protein</fullName>
    </submittedName>
</protein>
<organism evidence="1 2">
    <name type="scientific">Stephanodiscus triporus</name>
    <dbReference type="NCBI Taxonomy" id="2934178"/>
    <lineage>
        <taxon>Eukaryota</taxon>
        <taxon>Sar</taxon>
        <taxon>Stramenopiles</taxon>
        <taxon>Ochrophyta</taxon>
        <taxon>Bacillariophyta</taxon>
        <taxon>Coscinodiscophyceae</taxon>
        <taxon>Thalassiosirophycidae</taxon>
        <taxon>Stephanodiscales</taxon>
        <taxon>Stephanodiscaceae</taxon>
        <taxon>Stephanodiscus</taxon>
    </lineage>
</organism>
<sequence length="142" mass="16472">MSFLMTRLLPHRLHAATTPIFSTATAAVTSPTLSHTTAKSNFHTTAALLRPGYKPERNPKIGITLEQLRMAARGQGRRLPICHEQQEKVMNSLEAAKYENHAIYRYIKEYDKCREEYDLHHKGKDKVLMRELNKYLVRPRKK</sequence>
<name>A0ABD3MK31_9STRA</name>
<dbReference type="EMBL" id="JALLAZ020001786">
    <property type="protein sequence ID" value="KAL3763977.1"/>
    <property type="molecule type" value="Genomic_DNA"/>
</dbReference>
<reference evidence="1 2" key="1">
    <citation type="submission" date="2024-10" db="EMBL/GenBank/DDBJ databases">
        <title>Updated reference genomes for cyclostephanoid diatoms.</title>
        <authorList>
            <person name="Roberts W.R."/>
            <person name="Alverson A.J."/>
        </authorList>
    </citation>
    <scope>NUCLEOTIDE SEQUENCE [LARGE SCALE GENOMIC DNA]</scope>
    <source>
        <strain evidence="1 2">AJA276-08</strain>
    </source>
</reference>
<dbReference type="Proteomes" id="UP001530315">
    <property type="component" value="Unassembled WGS sequence"/>
</dbReference>
<dbReference type="AlphaFoldDB" id="A0ABD3MK31"/>
<accession>A0ABD3MK31</accession>
<evidence type="ECO:0000313" key="1">
    <source>
        <dbReference type="EMBL" id="KAL3763977.1"/>
    </source>
</evidence>
<comment type="caution">
    <text evidence="1">The sequence shown here is derived from an EMBL/GenBank/DDBJ whole genome shotgun (WGS) entry which is preliminary data.</text>
</comment>